<name>A0AA86VMZ4_9EUKA</name>
<comment type="caution">
    <text evidence="1">The sequence shown here is derived from an EMBL/GenBank/DDBJ whole genome shotgun (WGS) entry which is preliminary data.</text>
</comment>
<evidence type="ECO:0000313" key="2">
    <source>
        <dbReference type="EMBL" id="CAL6082607.1"/>
    </source>
</evidence>
<reference evidence="1" key="1">
    <citation type="submission" date="2023-06" db="EMBL/GenBank/DDBJ databases">
        <authorList>
            <person name="Kurt Z."/>
        </authorList>
    </citation>
    <scope>NUCLEOTIDE SEQUENCE</scope>
</reference>
<protein>
    <submittedName>
        <fullName evidence="2">Hypothetical_protein</fullName>
    </submittedName>
</protein>
<dbReference type="AlphaFoldDB" id="A0AA86VMZ4"/>
<organism evidence="1">
    <name type="scientific">Hexamita inflata</name>
    <dbReference type="NCBI Taxonomy" id="28002"/>
    <lineage>
        <taxon>Eukaryota</taxon>
        <taxon>Metamonada</taxon>
        <taxon>Diplomonadida</taxon>
        <taxon>Hexamitidae</taxon>
        <taxon>Hexamitinae</taxon>
        <taxon>Hexamita</taxon>
    </lineage>
</organism>
<proteinExistence type="predicted"/>
<sequence length="540" mass="62063">MTAYETQLEQYNSVLQLLTISQKAVITIDYMRQLLSSFELANILLDNSTNLSDQQKINVKVKFQSILPVLHQIDYRQLIQSQPESFSVIHGCTRRILEISLKYVSDDFKPMIYDLIQFKFYGMRSFNIKQTRQVRLCGNLILNDVEYMHENNELFQATLSLVQTFVNDAKSILLPKIVLNFGQNSGFDVVVLHDMICQCLEWHVLEYIDPGVCALDFKVSENVLKLYSLQLLLEVIFLQNKIQTEPHLEKLESLSSQMSVDQQNTINSLNQKRNKLSLEQTLTQISTHLFSLNPAQNCILENIFILIQGIQNDFHLQTTNLLKANAIIQKQFKENEQFPDLDADALVSLLKFVAVQEPIDLKVIFEIQKQIRVKQKILTLEHLTSLVDSYLIVIKANQNNELIEGLAIAIAQSLGKADGDLVWRSFNCLNQQELRPSVSQILLNAITMRVINNVEQEQKIPLLRAADVNSQGDKTKFNFIKEKLGIDLDSIAGQKKINSLRPSFRFIQCRVEEAKEKKKLFNQQAIEEALIELDFVENLM</sequence>
<keyword evidence="3" id="KW-1185">Reference proteome</keyword>
<dbReference type="Proteomes" id="UP001642409">
    <property type="component" value="Unassembled WGS sequence"/>
</dbReference>
<reference evidence="2 3" key="2">
    <citation type="submission" date="2024-07" db="EMBL/GenBank/DDBJ databases">
        <authorList>
            <person name="Akdeniz Z."/>
        </authorList>
    </citation>
    <scope>NUCLEOTIDE SEQUENCE [LARGE SCALE GENOMIC DNA]</scope>
</reference>
<accession>A0AA86VMZ4</accession>
<dbReference type="EMBL" id="CATOUU010001089">
    <property type="protein sequence ID" value="CAI9971098.1"/>
    <property type="molecule type" value="Genomic_DNA"/>
</dbReference>
<gene>
    <name evidence="1" type="ORF">HINF_LOCUS58743</name>
    <name evidence="2" type="ORF">HINF_LOCUS61325</name>
</gene>
<evidence type="ECO:0000313" key="1">
    <source>
        <dbReference type="EMBL" id="CAI9971098.1"/>
    </source>
</evidence>
<evidence type="ECO:0000313" key="3">
    <source>
        <dbReference type="Proteomes" id="UP001642409"/>
    </source>
</evidence>
<dbReference type="EMBL" id="CAXDID020000366">
    <property type="protein sequence ID" value="CAL6082607.1"/>
    <property type="molecule type" value="Genomic_DNA"/>
</dbReference>